<dbReference type="EMBL" id="CP012154">
    <property type="protein sequence ID" value="AKS41954.1"/>
    <property type="molecule type" value="Genomic_DNA"/>
</dbReference>
<dbReference type="GO" id="GO:0006281">
    <property type="term" value="P:DNA repair"/>
    <property type="evidence" value="ECO:0007669"/>
    <property type="project" value="UniProtKB-KW"/>
</dbReference>
<evidence type="ECO:0000256" key="9">
    <source>
        <dbReference type="SAM" id="MobiDB-lite"/>
    </source>
</evidence>
<organism evidence="10 11">
    <name type="scientific">Wenzhouxiangella marina</name>
    <dbReference type="NCBI Taxonomy" id="1579979"/>
    <lineage>
        <taxon>Bacteria</taxon>
        <taxon>Pseudomonadati</taxon>
        <taxon>Pseudomonadota</taxon>
        <taxon>Gammaproteobacteria</taxon>
        <taxon>Chromatiales</taxon>
        <taxon>Wenzhouxiangellaceae</taxon>
        <taxon>Wenzhouxiangella</taxon>
    </lineage>
</organism>
<dbReference type="GO" id="GO:0003677">
    <property type="term" value="F:DNA binding"/>
    <property type="evidence" value="ECO:0007669"/>
    <property type="project" value="UniProtKB-KW"/>
</dbReference>
<dbReference type="PATRIC" id="fig|1579979.3.peg.1624"/>
<dbReference type="InterPro" id="IPR045628">
    <property type="entry name" value="Lhr_WH_dom"/>
</dbReference>
<dbReference type="PROSITE" id="PS51194">
    <property type="entry name" value="HELICASE_CTER"/>
    <property type="match status" value="1"/>
</dbReference>
<keyword evidence="4 10" id="KW-0347">Helicase</keyword>
<dbReference type="InterPro" id="IPR001650">
    <property type="entry name" value="Helicase_C-like"/>
</dbReference>
<feature type="region of interest" description="Disordered" evidence="9">
    <location>
        <begin position="975"/>
        <end position="1006"/>
    </location>
</feature>
<keyword evidence="11" id="KW-1185">Reference proteome</keyword>
<keyword evidence="3" id="KW-0378">Hydrolase</keyword>
<evidence type="ECO:0000256" key="3">
    <source>
        <dbReference type="ARBA" id="ARBA00022801"/>
    </source>
</evidence>
<dbReference type="SMART" id="SM00487">
    <property type="entry name" value="DEXDc"/>
    <property type="match status" value="1"/>
</dbReference>
<feature type="region of interest" description="Disordered" evidence="9">
    <location>
        <begin position="96"/>
        <end position="125"/>
    </location>
</feature>
<dbReference type="InterPro" id="IPR013701">
    <property type="entry name" value="Lhr-like_DEAD/DEAH_assoc"/>
</dbReference>
<dbReference type="Pfam" id="PF00271">
    <property type="entry name" value="Helicase_C"/>
    <property type="match status" value="1"/>
</dbReference>
<dbReference type="PANTHER" id="PTHR47962:SF5">
    <property type="entry name" value="ATP-DEPENDENT HELICASE LHR-RELATED"/>
    <property type="match status" value="1"/>
</dbReference>
<dbReference type="GO" id="GO:0004386">
    <property type="term" value="F:helicase activity"/>
    <property type="evidence" value="ECO:0007669"/>
    <property type="project" value="UniProtKB-KW"/>
</dbReference>
<dbReference type="Pfam" id="PF08494">
    <property type="entry name" value="DEAD_assoc"/>
    <property type="match status" value="1"/>
</dbReference>
<dbReference type="KEGG" id="wma:WM2015_1584"/>
<evidence type="ECO:0000256" key="5">
    <source>
        <dbReference type="ARBA" id="ARBA00022840"/>
    </source>
</evidence>
<dbReference type="PROSITE" id="PS51192">
    <property type="entry name" value="HELICASE_ATP_BIND_1"/>
    <property type="match status" value="1"/>
</dbReference>
<feature type="compositionally biased region" description="Basic and acidic residues" evidence="9">
    <location>
        <begin position="975"/>
        <end position="986"/>
    </location>
</feature>
<dbReference type="Pfam" id="PF00270">
    <property type="entry name" value="DEAD"/>
    <property type="match status" value="1"/>
</dbReference>
<evidence type="ECO:0000256" key="4">
    <source>
        <dbReference type="ARBA" id="ARBA00022806"/>
    </source>
</evidence>
<dbReference type="InterPro" id="IPR027417">
    <property type="entry name" value="P-loop_NTPase"/>
</dbReference>
<accession>A0A0K0XW71</accession>
<dbReference type="SUPFAM" id="SSF52540">
    <property type="entry name" value="P-loop containing nucleoside triphosphate hydrolases"/>
    <property type="match status" value="1"/>
</dbReference>
<evidence type="ECO:0000256" key="6">
    <source>
        <dbReference type="ARBA" id="ARBA00023125"/>
    </source>
</evidence>
<dbReference type="InterPro" id="IPR011545">
    <property type="entry name" value="DEAD/DEAH_box_helicase_dom"/>
</dbReference>
<protein>
    <submittedName>
        <fullName evidence="10">ATP-dependent DNA helicase</fullName>
    </submittedName>
</protein>
<dbReference type="OrthoDB" id="9815222at2"/>
<evidence type="ECO:0000256" key="8">
    <source>
        <dbReference type="ARBA" id="ARBA00023235"/>
    </source>
</evidence>
<dbReference type="Pfam" id="PF19306">
    <property type="entry name" value="WHD_Lhr"/>
    <property type="match status" value="1"/>
</dbReference>
<keyword evidence="2" id="KW-0227">DNA damage</keyword>
<dbReference type="SMART" id="SM00490">
    <property type="entry name" value="HELICc"/>
    <property type="match status" value="1"/>
</dbReference>
<keyword evidence="5" id="KW-0067">ATP-binding</keyword>
<dbReference type="Proteomes" id="UP000066624">
    <property type="component" value="Chromosome"/>
</dbReference>
<dbReference type="RefSeq" id="WP_049725556.1">
    <property type="nucleotide sequence ID" value="NZ_CP012154.1"/>
</dbReference>
<proteinExistence type="predicted"/>
<dbReference type="InterPro" id="IPR014001">
    <property type="entry name" value="Helicase_ATP-bd"/>
</dbReference>
<feature type="compositionally biased region" description="Polar residues" evidence="9">
    <location>
        <begin position="997"/>
        <end position="1006"/>
    </location>
</feature>
<dbReference type="AlphaFoldDB" id="A0A0K0XW71"/>
<evidence type="ECO:0000256" key="7">
    <source>
        <dbReference type="ARBA" id="ARBA00023204"/>
    </source>
</evidence>
<dbReference type="Gene3D" id="3.40.50.300">
    <property type="entry name" value="P-loop containing nucleotide triphosphate hydrolases"/>
    <property type="match status" value="2"/>
</dbReference>
<dbReference type="GO" id="GO:0005524">
    <property type="term" value="F:ATP binding"/>
    <property type="evidence" value="ECO:0007669"/>
    <property type="project" value="UniProtKB-KW"/>
</dbReference>
<gene>
    <name evidence="10" type="ORF">WM2015_1584</name>
</gene>
<dbReference type="STRING" id="1579979.WM2015_1584"/>
<evidence type="ECO:0000256" key="2">
    <source>
        <dbReference type="ARBA" id="ARBA00022763"/>
    </source>
</evidence>
<dbReference type="InterPro" id="IPR052511">
    <property type="entry name" value="ATP-dep_Helicase"/>
</dbReference>
<reference evidence="10 11" key="1">
    <citation type="submission" date="2015-07" db="EMBL/GenBank/DDBJ databases">
        <authorList>
            <person name="Noorani M."/>
        </authorList>
    </citation>
    <scope>NUCLEOTIDE SEQUENCE [LARGE SCALE GENOMIC DNA]</scope>
    <source>
        <strain evidence="10 11">KCTC 42284</strain>
    </source>
</reference>
<evidence type="ECO:0000313" key="11">
    <source>
        <dbReference type="Proteomes" id="UP000066624"/>
    </source>
</evidence>
<feature type="compositionally biased region" description="Basic and acidic residues" evidence="9">
    <location>
        <begin position="115"/>
        <end position="125"/>
    </location>
</feature>
<dbReference type="PANTHER" id="PTHR47962">
    <property type="entry name" value="ATP-DEPENDENT HELICASE LHR-RELATED-RELATED"/>
    <property type="match status" value="1"/>
</dbReference>
<evidence type="ECO:0000313" key="10">
    <source>
        <dbReference type="EMBL" id="AKS41954.1"/>
    </source>
</evidence>
<keyword evidence="8" id="KW-0413">Isomerase</keyword>
<sequence>MLPSTFSPKTRAWFQAAFDEPTPIQREAWPRIQAGEHVLISAPTGAGKSLAAWLPLLDRLHRAPQSGERRVRLLYLSPLRALSRDMAQSMLERMIGPNSGPAEGLSIGLRTGDTSPRERAAQRRRPPDVLLTTPESLFVLLGSRGGRSMLAGVEAVIIDEVHALIENKRGDHLSLSLERLQALVNRPIQRIGLSATARPLERVASFLVGQGRDCRIVDWGAPQSPSLRIETPPLPLGHFAGQLHWAFIEARLIELAEQAGTMLVFCNTRALVERLGHRLADALGEDRVASHHGSLGHDRRQVVEQGLKSGTLKVVVCSSSLELGIDIGPLERVCQIGSCQSINTFRQRAGRARHRPGELGRIHAFPLSLSDRLDLAAMESALDQSDIDPVQPRSISEDVLAQQLLAEVATGEGRIQVLLQRFRRAWPFRALELETLDAVIDMLHDGFVPGRETGRGPLQRLDRDRLEASEWIDRLSLVNAGTIPEWFEYEVISDKGRLLGRLDEEFAFESSPGQVLSLGGQSWRILRIGPGHVEVEASEDEAPNLPFWFGDGAGRSQALSRRVQGIMDASDSQPGELGQWLETSRQQLGRLPSATRIVIERFYDPGGDQHLVLHSLFGARLNRGWGLALRKRFCRGFNFELQAAATDNGVLISLGAVHSFALEDVIRWLTASSIEPVLTQALLDTPIFQTRLRWCANNALAIARRDLRGRVPAQLQRSQTENLIARIFPDQLACLENLSGERRIPDHPLVRQAMRDCLEEHMDLPGLIALYRSIESGTCEVHCVDRQQPSLLSEAMIHAPRSSFLDPAAAEERRTRSFETPARNRGSAATFARPPEELATARGLMSALNQFGYLRVDEGERAGAAASFRGLSSSCAALVVRPDGQRRFWVALERLSQVLAVWPKATIGPFLSRAQRPRPDADADEALARLLLGRVRYLGAGRSGELASETGLPVTTIEAALARLEAEGLLERITEEDEKGSWRERLACQGSAPANRGSGSPSGATR</sequence>
<keyword evidence="7" id="KW-0234">DNA repair</keyword>
<keyword evidence="1" id="KW-0547">Nucleotide-binding</keyword>
<dbReference type="GO" id="GO:0016887">
    <property type="term" value="F:ATP hydrolysis activity"/>
    <property type="evidence" value="ECO:0007669"/>
    <property type="project" value="TreeGrafter"/>
</dbReference>
<name>A0A0K0XW71_9GAMM</name>
<keyword evidence="6" id="KW-0238">DNA-binding</keyword>
<evidence type="ECO:0000256" key="1">
    <source>
        <dbReference type="ARBA" id="ARBA00022741"/>
    </source>
</evidence>